<dbReference type="PANTHER" id="PTHR24321">
    <property type="entry name" value="DEHYDROGENASES, SHORT CHAIN"/>
    <property type="match status" value="1"/>
</dbReference>
<comment type="caution">
    <text evidence="4">The sequence shown here is derived from an EMBL/GenBank/DDBJ whole genome shotgun (WGS) entry which is preliminary data.</text>
</comment>
<dbReference type="Proteomes" id="UP000813427">
    <property type="component" value="Unassembled WGS sequence"/>
</dbReference>
<evidence type="ECO:0000256" key="3">
    <source>
        <dbReference type="ARBA" id="ARBA00023002"/>
    </source>
</evidence>
<organism evidence="4 5">
    <name type="scientific">Fusarium tricinctum</name>
    <dbReference type="NCBI Taxonomy" id="61284"/>
    <lineage>
        <taxon>Eukaryota</taxon>
        <taxon>Fungi</taxon>
        <taxon>Dikarya</taxon>
        <taxon>Ascomycota</taxon>
        <taxon>Pezizomycotina</taxon>
        <taxon>Sordariomycetes</taxon>
        <taxon>Hypocreomycetidae</taxon>
        <taxon>Hypocreales</taxon>
        <taxon>Nectriaceae</taxon>
        <taxon>Fusarium</taxon>
        <taxon>Fusarium tricinctum species complex</taxon>
    </lineage>
</organism>
<dbReference type="InterPro" id="IPR002347">
    <property type="entry name" value="SDR_fam"/>
</dbReference>
<dbReference type="PRINTS" id="PR00081">
    <property type="entry name" value="GDHRDH"/>
</dbReference>
<reference evidence="4" key="1">
    <citation type="journal article" date="2021" name="Nat. Commun.">
        <title>Genetic determinants of endophytism in the Arabidopsis root mycobiome.</title>
        <authorList>
            <person name="Mesny F."/>
            <person name="Miyauchi S."/>
            <person name="Thiergart T."/>
            <person name="Pickel B."/>
            <person name="Atanasova L."/>
            <person name="Karlsson M."/>
            <person name="Huettel B."/>
            <person name="Barry K.W."/>
            <person name="Haridas S."/>
            <person name="Chen C."/>
            <person name="Bauer D."/>
            <person name="Andreopoulos W."/>
            <person name="Pangilinan J."/>
            <person name="LaButti K."/>
            <person name="Riley R."/>
            <person name="Lipzen A."/>
            <person name="Clum A."/>
            <person name="Drula E."/>
            <person name="Henrissat B."/>
            <person name="Kohler A."/>
            <person name="Grigoriev I.V."/>
            <person name="Martin F.M."/>
            <person name="Hacquard S."/>
        </authorList>
    </citation>
    <scope>NUCLEOTIDE SEQUENCE</scope>
    <source>
        <strain evidence="4">MPI-SDFR-AT-0068</strain>
    </source>
</reference>
<dbReference type="SUPFAM" id="SSF51735">
    <property type="entry name" value="NAD(P)-binding Rossmann-fold domains"/>
    <property type="match status" value="1"/>
</dbReference>
<dbReference type="GO" id="GO:0016491">
    <property type="term" value="F:oxidoreductase activity"/>
    <property type="evidence" value="ECO:0007669"/>
    <property type="project" value="UniProtKB-KW"/>
</dbReference>
<evidence type="ECO:0000256" key="2">
    <source>
        <dbReference type="ARBA" id="ARBA00022857"/>
    </source>
</evidence>
<keyword evidence="2" id="KW-0521">NADP</keyword>
<evidence type="ECO:0000313" key="4">
    <source>
        <dbReference type="EMBL" id="KAH7245382.1"/>
    </source>
</evidence>
<dbReference type="Gene3D" id="3.40.50.720">
    <property type="entry name" value="NAD(P)-binding Rossmann-like Domain"/>
    <property type="match status" value="1"/>
</dbReference>
<dbReference type="InterPro" id="IPR020904">
    <property type="entry name" value="Sc_DH/Rdtase_CS"/>
</dbReference>
<dbReference type="PANTHER" id="PTHR24321:SF8">
    <property type="entry name" value="ESTRADIOL 17-BETA-DEHYDROGENASE 8-RELATED"/>
    <property type="match status" value="1"/>
</dbReference>
<name>A0A8K0RTD0_9HYPO</name>
<accession>A0A8K0RTD0</accession>
<sequence length="265" mass="27117">MSGEFIGKVALVTGASGGIGFACARLLASEGADVALLDLIDTTTQSKDLSGAYGIQALPVSLDVTDVEAVKIAVGRVVSWAGRLDFAVNAAGILPGGANIDATDPCIWARTINVNLNGTFYCMQQEIRAFLDLGTPGSIVNLTSDAGTIGTVGCAAYVASKHAVNGLTKTAALEYARECIRVNAVAPGNIDTPMLSCLGVPKEELARTTQPSGKLGKPEHVAELVVFILSERADFMTGSVVAIDGGTTIAGYSNGDTSQAFMGGS</sequence>
<dbReference type="EMBL" id="JAGPXF010000004">
    <property type="protein sequence ID" value="KAH7245382.1"/>
    <property type="molecule type" value="Genomic_DNA"/>
</dbReference>
<dbReference type="FunFam" id="3.40.50.720:FF:000084">
    <property type="entry name" value="Short-chain dehydrogenase reductase"/>
    <property type="match status" value="1"/>
</dbReference>
<keyword evidence="5" id="KW-1185">Reference proteome</keyword>
<comment type="similarity">
    <text evidence="1">Belongs to the short-chain dehydrogenases/reductases (SDR) family.</text>
</comment>
<keyword evidence="3" id="KW-0560">Oxidoreductase</keyword>
<dbReference type="CDD" id="cd05233">
    <property type="entry name" value="SDR_c"/>
    <property type="match status" value="1"/>
</dbReference>
<dbReference type="PROSITE" id="PS00061">
    <property type="entry name" value="ADH_SHORT"/>
    <property type="match status" value="1"/>
</dbReference>
<protein>
    <submittedName>
        <fullName evidence="4">Uncharacterized protein</fullName>
    </submittedName>
</protein>
<dbReference type="PRINTS" id="PR00080">
    <property type="entry name" value="SDRFAMILY"/>
</dbReference>
<proteinExistence type="inferred from homology"/>
<evidence type="ECO:0000313" key="5">
    <source>
        <dbReference type="Proteomes" id="UP000813427"/>
    </source>
</evidence>
<evidence type="ECO:0000256" key="1">
    <source>
        <dbReference type="ARBA" id="ARBA00006484"/>
    </source>
</evidence>
<dbReference type="Pfam" id="PF13561">
    <property type="entry name" value="adh_short_C2"/>
    <property type="match status" value="1"/>
</dbReference>
<dbReference type="AlphaFoldDB" id="A0A8K0RTD0"/>
<gene>
    <name evidence="4" type="ORF">BKA59DRAFT_475724</name>
</gene>
<dbReference type="InterPro" id="IPR036291">
    <property type="entry name" value="NAD(P)-bd_dom_sf"/>
</dbReference>
<dbReference type="OrthoDB" id="5840532at2759"/>